<organism evidence="1 2">
    <name type="scientific">Vibrio ostreicida</name>
    <dbReference type="NCBI Taxonomy" id="526588"/>
    <lineage>
        <taxon>Bacteria</taxon>
        <taxon>Pseudomonadati</taxon>
        <taxon>Pseudomonadota</taxon>
        <taxon>Gammaproteobacteria</taxon>
        <taxon>Vibrionales</taxon>
        <taxon>Vibrionaceae</taxon>
        <taxon>Vibrio</taxon>
    </lineage>
</organism>
<dbReference type="EMBL" id="JAUFQC010000027">
    <property type="protein sequence ID" value="MDN3612386.1"/>
    <property type="molecule type" value="Genomic_DNA"/>
</dbReference>
<name>A0ABT8BZ00_9VIBR</name>
<evidence type="ECO:0000313" key="1">
    <source>
        <dbReference type="EMBL" id="MDN3612386.1"/>
    </source>
</evidence>
<sequence length="90" mass="10365">MFSEHGIRERVQEAVRCAELLKLDASTPHIRTYMIACIADRYIHINNIGEILSRALFNPPKLRVETLEHRELHRLINTSLAQAMMNVGLN</sequence>
<evidence type="ECO:0000313" key="2">
    <source>
        <dbReference type="Proteomes" id="UP001238540"/>
    </source>
</evidence>
<protein>
    <submittedName>
        <fullName evidence="1">Uncharacterized protein</fullName>
    </submittedName>
</protein>
<comment type="caution">
    <text evidence="1">The sequence shown here is derived from an EMBL/GenBank/DDBJ whole genome shotgun (WGS) entry which is preliminary data.</text>
</comment>
<gene>
    <name evidence="1" type="ORF">QWZ16_22570</name>
</gene>
<accession>A0ABT8BZ00</accession>
<keyword evidence="2" id="KW-1185">Reference proteome</keyword>
<reference evidence="2" key="1">
    <citation type="journal article" date="2019" name="Int. J. Syst. Evol. Microbiol.">
        <title>The Global Catalogue of Microorganisms (GCM) 10K type strain sequencing project: providing services to taxonomists for standard genome sequencing and annotation.</title>
        <authorList>
            <consortium name="The Broad Institute Genomics Platform"/>
            <consortium name="The Broad Institute Genome Sequencing Center for Infectious Disease"/>
            <person name="Wu L."/>
            <person name="Ma J."/>
        </authorList>
    </citation>
    <scope>NUCLEOTIDE SEQUENCE [LARGE SCALE GENOMIC DNA]</scope>
    <source>
        <strain evidence="2">CECT 7398</strain>
    </source>
</reference>
<proteinExistence type="predicted"/>
<dbReference type="RefSeq" id="WP_143678267.1">
    <property type="nucleotide sequence ID" value="NZ_JABEYA020000010.1"/>
</dbReference>
<dbReference type="Proteomes" id="UP001238540">
    <property type="component" value="Unassembled WGS sequence"/>
</dbReference>